<keyword evidence="2" id="KW-1185">Reference proteome</keyword>
<organism evidence="1 2">
    <name type="scientific">Actinoalloteichus caeruleus DSM 43889</name>
    <dbReference type="NCBI Taxonomy" id="1120930"/>
    <lineage>
        <taxon>Bacteria</taxon>
        <taxon>Bacillati</taxon>
        <taxon>Actinomycetota</taxon>
        <taxon>Actinomycetes</taxon>
        <taxon>Pseudonocardiales</taxon>
        <taxon>Pseudonocardiaceae</taxon>
        <taxon>Actinoalloteichus</taxon>
        <taxon>Actinoalloteichus cyanogriseus</taxon>
    </lineage>
</organism>
<evidence type="ECO:0000313" key="1">
    <source>
        <dbReference type="EMBL" id="MCP2331664.1"/>
    </source>
</evidence>
<sequence length="143" mass="15668">MNNQLTGLLDGRGRLPWAQARELLTEHVCLWIDLDGIHLGKAPAAPPIATHLWARHHDGSHYARLRFDDDHAYVGLLNVRENVAGGGAGEPVTVQRRPARLRSPRHAGHALLDTLTVDFFEISGAAPVTFLDFDHPSAMDATS</sequence>
<dbReference type="Proteomes" id="UP000791080">
    <property type="component" value="Unassembled WGS sequence"/>
</dbReference>
<comment type="caution">
    <text evidence="1">The sequence shown here is derived from an EMBL/GenBank/DDBJ whole genome shotgun (WGS) entry which is preliminary data.</text>
</comment>
<proteinExistence type="predicted"/>
<dbReference type="EMBL" id="AUBJ02000001">
    <property type="protein sequence ID" value="MCP2331664.1"/>
    <property type="molecule type" value="Genomic_DNA"/>
</dbReference>
<name>A0ABT1JHJ6_ACTCY</name>
<evidence type="ECO:0000313" key="2">
    <source>
        <dbReference type="Proteomes" id="UP000791080"/>
    </source>
</evidence>
<protein>
    <submittedName>
        <fullName evidence="1">Uncharacterized protein</fullName>
    </submittedName>
</protein>
<dbReference type="RefSeq" id="WP_026418403.1">
    <property type="nucleotide sequence ID" value="NZ_AUBJ02000001.1"/>
</dbReference>
<accession>A0ABT1JHJ6</accession>
<reference evidence="1 2" key="1">
    <citation type="submission" date="2022-06" db="EMBL/GenBank/DDBJ databases">
        <title>Genomic Encyclopedia of Type Strains, Phase I: the one thousand microbial genomes (KMG-I) project.</title>
        <authorList>
            <person name="Kyrpides N."/>
        </authorList>
    </citation>
    <scope>NUCLEOTIDE SEQUENCE [LARGE SCALE GENOMIC DNA]</scope>
    <source>
        <strain evidence="1 2">DSM 43889</strain>
    </source>
</reference>
<gene>
    <name evidence="1" type="ORF">G443_001934</name>
</gene>